<dbReference type="InterPro" id="IPR037401">
    <property type="entry name" value="SnoaL-like"/>
</dbReference>
<evidence type="ECO:0000313" key="3">
    <source>
        <dbReference type="Proteomes" id="UP001501436"/>
    </source>
</evidence>
<name>A0ABP9FVQ7_9SPHI</name>
<dbReference type="Gene3D" id="3.10.450.50">
    <property type="match status" value="1"/>
</dbReference>
<sequence>MDNKQILDIMAKENNNNELTLKIYKAFANNDLAQWDGVIHPDVKLNSPAGRGLAGIETLKSFAGAFHAAFRPTVDLIDHYVAGDRGLVTVNLHWKHDGEEFYGIKPSGQGGTSVETFLLRIENGLVTHWDTADNSLDLANYLFSEGYDLPKEVKPPALIEGPNIHGR</sequence>
<accession>A0ABP9FVQ7</accession>
<proteinExistence type="predicted"/>
<dbReference type="InterPro" id="IPR032710">
    <property type="entry name" value="NTF2-like_dom_sf"/>
</dbReference>
<evidence type="ECO:0000313" key="2">
    <source>
        <dbReference type="EMBL" id="GAA4919558.1"/>
    </source>
</evidence>
<evidence type="ECO:0000259" key="1">
    <source>
        <dbReference type="Pfam" id="PF12680"/>
    </source>
</evidence>
<keyword evidence="3" id="KW-1185">Reference proteome</keyword>
<protein>
    <recommendedName>
        <fullName evidence="1">SnoaL-like domain-containing protein</fullName>
    </recommendedName>
</protein>
<comment type="caution">
    <text evidence="2">The sequence shown here is derived from an EMBL/GenBank/DDBJ whole genome shotgun (WGS) entry which is preliminary data.</text>
</comment>
<gene>
    <name evidence="2" type="ORF">GCM10023313_24020</name>
</gene>
<organism evidence="2 3">
    <name type="scientific">Mucilaginibacter defluvii</name>
    <dbReference type="NCBI Taxonomy" id="1196019"/>
    <lineage>
        <taxon>Bacteria</taxon>
        <taxon>Pseudomonadati</taxon>
        <taxon>Bacteroidota</taxon>
        <taxon>Sphingobacteriia</taxon>
        <taxon>Sphingobacteriales</taxon>
        <taxon>Sphingobacteriaceae</taxon>
        <taxon>Mucilaginibacter</taxon>
    </lineage>
</organism>
<dbReference type="Pfam" id="PF12680">
    <property type="entry name" value="SnoaL_2"/>
    <property type="match status" value="1"/>
</dbReference>
<dbReference type="SUPFAM" id="SSF54427">
    <property type="entry name" value="NTF2-like"/>
    <property type="match status" value="1"/>
</dbReference>
<dbReference type="EMBL" id="BAABJI010000002">
    <property type="protein sequence ID" value="GAA4919558.1"/>
    <property type="molecule type" value="Genomic_DNA"/>
</dbReference>
<dbReference type="Proteomes" id="UP001501436">
    <property type="component" value="Unassembled WGS sequence"/>
</dbReference>
<reference evidence="3" key="1">
    <citation type="journal article" date="2019" name="Int. J. Syst. Evol. Microbiol.">
        <title>The Global Catalogue of Microorganisms (GCM) 10K type strain sequencing project: providing services to taxonomists for standard genome sequencing and annotation.</title>
        <authorList>
            <consortium name="The Broad Institute Genomics Platform"/>
            <consortium name="The Broad Institute Genome Sequencing Center for Infectious Disease"/>
            <person name="Wu L."/>
            <person name="Ma J."/>
        </authorList>
    </citation>
    <scope>NUCLEOTIDE SEQUENCE [LARGE SCALE GENOMIC DNA]</scope>
    <source>
        <strain evidence="3">JCM 18283</strain>
    </source>
</reference>
<feature type="domain" description="SnoaL-like" evidence="1">
    <location>
        <begin position="23"/>
        <end position="129"/>
    </location>
</feature>